<comment type="caution">
    <text evidence="1">The sequence shown here is derived from an EMBL/GenBank/DDBJ whole genome shotgun (WGS) entry which is preliminary data.</text>
</comment>
<reference evidence="1" key="1">
    <citation type="submission" date="2020-08" db="EMBL/GenBank/DDBJ databases">
        <title>Genomic Encyclopedia of Type Strains, Phase IV (KMG-IV): sequencing the most valuable type-strain genomes for metagenomic binning, comparative biology and taxonomic classification.</title>
        <authorList>
            <person name="Goeker M."/>
        </authorList>
    </citation>
    <scope>NUCLEOTIDE SEQUENCE [LARGE SCALE GENOMIC DNA]</scope>
    <source>
        <strain evidence="1">DSM 105040</strain>
    </source>
</reference>
<proteinExistence type="predicted"/>
<dbReference type="EMBL" id="JACIEQ010000001">
    <property type="protein sequence ID" value="MBB4020857.1"/>
    <property type="molecule type" value="Genomic_DNA"/>
</dbReference>
<evidence type="ECO:0000313" key="1">
    <source>
        <dbReference type="EMBL" id="MBB4020857.1"/>
    </source>
</evidence>
<keyword evidence="2" id="KW-1185">Reference proteome</keyword>
<sequence length="95" mass="10336">MPDFLTILAIYYSCDLAAQSTFLPPAEAQICAVAYSRVKAHFLTEEELAALAGAPMATRAAGLRDGYLRFKAWETDHPGTVRHLRQAGALKLIDG</sequence>
<dbReference type="RefSeq" id="WP_037204129.1">
    <property type="nucleotide sequence ID" value="NZ_JACIEQ010000001.1"/>
</dbReference>
<gene>
    <name evidence="1" type="ORF">GGR17_000648</name>
</gene>
<protein>
    <submittedName>
        <fullName evidence="1">Uncharacterized protein</fullName>
    </submittedName>
</protein>
<name>A0A840CF74_9RHOB</name>
<evidence type="ECO:0000313" key="2">
    <source>
        <dbReference type="Proteomes" id="UP000585681"/>
    </source>
</evidence>
<organism evidence="1 2">
    <name type="scientific">Actibacterium naphthalenivorans</name>
    <dbReference type="NCBI Taxonomy" id="1614693"/>
    <lineage>
        <taxon>Bacteria</taxon>
        <taxon>Pseudomonadati</taxon>
        <taxon>Pseudomonadota</taxon>
        <taxon>Alphaproteobacteria</taxon>
        <taxon>Rhodobacterales</taxon>
        <taxon>Roseobacteraceae</taxon>
        <taxon>Actibacterium</taxon>
    </lineage>
</organism>
<accession>A0A840CF74</accession>
<dbReference type="AlphaFoldDB" id="A0A840CF74"/>
<dbReference type="Proteomes" id="UP000585681">
    <property type="component" value="Unassembled WGS sequence"/>
</dbReference>